<dbReference type="GO" id="GO:0003676">
    <property type="term" value="F:nucleic acid binding"/>
    <property type="evidence" value="ECO:0007669"/>
    <property type="project" value="InterPro"/>
</dbReference>
<dbReference type="CDD" id="cd09276">
    <property type="entry name" value="Rnase_HI_RT_non_LTR"/>
    <property type="match status" value="1"/>
</dbReference>
<sequence length="746" mass="83932">MPQQNAHRLIILEGSNLTSPLGQANAFGSMFGSSPISEGIPLDFSGTATPMDSEFSIRELLQSLPKKLNGSPGSDGITGRMLRCLTLVNLKKILSLVNKIWLSGNIPPSWKHSVIIPILKPGKNASELKSYRLISLTSVLCKTTERMICRRLTDFFLKENIFHPHHFQFLPFRSCESLQMMFFNTLLKARSNKEYIIAASLDISSAYDSVWPDGVVYKALQIGISGHTARWIHEFLTNRTLQVRWSGKLSASFTSNRGVTQGCCISPYLFTIYLHDVFEIIPPGVTCLIYADDIFIICSDPSLQNVKTKLQITIQKIQIWCQNWKLKLDPTKSTVVNFSNKRQTPNFQISVDNKALKRLGYLRALGGSNWGANTVHLLRLVNACILSICEFGAHVTSNAGSTSWRKLEVVHHNCLRFAAGLPRWTLIPVMFAETGEIRLRDRSLGLSISFLLRHFALGDNFSPIKKSNLCTLDGLRPSFKERFSGGTNWLNFLKDANVRIENFIPFVYPVELQQENTISIHTNDLPFQQSQIPYPTLCKLFDEYVNKEWNSSILIATDASKGEEGVSLAALNITYNRTLTLKLHPMNSVFTAEGCAILIAIERFIQEADKSYILCSDSLSVLKSLESLHRKSPTISLQIGSAIIRAIPRSTAIKLVWVPAHVGITINEQADEAARAARISDVNIYPCISTEDLRKVIFRVQADQGRIQRESTKYFRSFTHLPKTTKTPLLPRRKEMDLMHRLGSRV</sequence>
<dbReference type="Gene3D" id="3.30.70.270">
    <property type="match status" value="1"/>
</dbReference>
<reference evidence="3 4" key="1">
    <citation type="journal article" date="2019" name="Sci. Rep.">
        <title>Orb-weaving spider Araneus ventricosus genome elucidates the spidroin gene catalogue.</title>
        <authorList>
            <person name="Kono N."/>
            <person name="Nakamura H."/>
            <person name="Ohtoshi R."/>
            <person name="Moran D.A.P."/>
            <person name="Shinohara A."/>
            <person name="Yoshida Y."/>
            <person name="Fujiwara M."/>
            <person name="Mori M."/>
            <person name="Tomita M."/>
            <person name="Arakawa K."/>
        </authorList>
    </citation>
    <scope>NUCLEOTIDE SEQUENCE [LARGE SCALE GENOMIC DNA]</scope>
</reference>
<dbReference type="Pfam" id="PF00078">
    <property type="entry name" value="RVT_1"/>
    <property type="match status" value="1"/>
</dbReference>
<dbReference type="Proteomes" id="UP000499080">
    <property type="component" value="Unassembled WGS sequence"/>
</dbReference>
<evidence type="ECO:0000313" key="4">
    <source>
        <dbReference type="Proteomes" id="UP000499080"/>
    </source>
</evidence>
<dbReference type="OrthoDB" id="6514649at2759"/>
<comment type="caution">
    <text evidence="3">The sequence shown here is derived from an EMBL/GenBank/DDBJ whole genome shotgun (WGS) entry which is preliminary data.</text>
</comment>
<dbReference type="SUPFAM" id="SSF56672">
    <property type="entry name" value="DNA/RNA polymerases"/>
    <property type="match status" value="1"/>
</dbReference>
<dbReference type="Gene3D" id="3.30.420.10">
    <property type="entry name" value="Ribonuclease H-like superfamily/Ribonuclease H"/>
    <property type="match status" value="1"/>
</dbReference>
<organism evidence="3 4">
    <name type="scientific">Araneus ventricosus</name>
    <name type="common">Orbweaver spider</name>
    <name type="synonym">Epeira ventricosa</name>
    <dbReference type="NCBI Taxonomy" id="182803"/>
    <lineage>
        <taxon>Eukaryota</taxon>
        <taxon>Metazoa</taxon>
        <taxon>Ecdysozoa</taxon>
        <taxon>Arthropoda</taxon>
        <taxon>Chelicerata</taxon>
        <taxon>Arachnida</taxon>
        <taxon>Araneae</taxon>
        <taxon>Araneomorphae</taxon>
        <taxon>Entelegynae</taxon>
        <taxon>Araneoidea</taxon>
        <taxon>Araneidae</taxon>
        <taxon>Araneus</taxon>
    </lineage>
</organism>
<evidence type="ECO:0000259" key="1">
    <source>
        <dbReference type="PROSITE" id="PS50878"/>
    </source>
</evidence>
<keyword evidence="3" id="KW-0808">Transferase</keyword>
<evidence type="ECO:0000313" key="3">
    <source>
        <dbReference type="EMBL" id="GBN60051.1"/>
    </source>
</evidence>
<dbReference type="GO" id="GO:0042575">
    <property type="term" value="C:DNA polymerase complex"/>
    <property type="evidence" value="ECO:0007669"/>
    <property type="project" value="UniProtKB-ARBA"/>
</dbReference>
<dbReference type="SUPFAM" id="SSF53098">
    <property type="entry name" value="Ribonuclease H-like"/>
    <property type="match status" value="1"/>
</dbReference>
<name>A0A4Y2Q9G1_ARAVE</name>
<proteinExistence type="predicted"/>
<keyword evidence="4" id="KW-1185">Reference proteome</keyword>
<dbReference type="Pfam" id="PF00075">
    <property type="entry name" value="RNase_H"/>
    <property type="match status" value="1"/>
</dbReference>
<dbReference type="InterPro" id="IPR002156">
    <property type="entry name" value="RNaseH_domain"/>
</dbReference>
<protein>
    <submittedName>
        <fullName evidence="3">RNA-directed DNA polymerase from mobile element jockey</fullName>
    </submittedName>
</protein>
<dbReference type="PROSITE" id="PS50878">
    <property type="entry name" value="RT_POL"/>
    <property type="match status" value="1"/>
</dbReference>
<keyword evidence="3" id="KW-0548">Nucleotidyltransferase</keyword>
<dbReference type="PROSITE" id="PS50879">
    <property type="entry name" value="RNASE_H_1"/>
    <property type="match status" value="1"/>
</dbReference>
<dbReference type="InterPro" id="IPR036397">
    <property type="entry name" value="RNaseH_sf"/>
</dbReference>
<dbReference type="GO" id="GO:0004523">
    <property type="term" value="F:RNA-DNA hybrid ribonuclease activity"/>
    <property type="evidence" value="ECO:0007669"/>
    <property type="project" value="InterPro"/>
</dbReference>
<dbReference type="GO" id="GO:0003964">
    <property type="term" value="F:RNA-directed DNA polymerase activity"/>
    <property type="evidence" value="ECO:0007669"/>
    <property type="project" value="UniProtKB-KW"/>
</dbReference>
<evidence type="ECO:0000259" key="2">
    <source>
        <dbReference type="PROSITE" id="PS50879"/>
    </source>
</evidence>
<feature type="domain" description="RNase H type-1" evidence="2">
    <location>
        <begin position="549"/>
        <end position="679"/>
    </location>
</feature>
<dbReference type="InterPro" id="IPR043502">
    <property type="entry name" value="DNA/RNA_pol_sf"/>
</dbReference>
<dbReference type="EMBL" id="BGPR01013300">
    <property type="protein sequence ID" value="GBN60051.1"/>
    <property type="molecule type" value="Genomic_DNA"/>
</dbReference>
<dbReference type="InterPro" id="IPR043128">
    <property type="entry name" value="Rev_trsase/Diguanyl_cyclase"/>
</dbReference>
<keyword evidence="3" id="KW-0695">RNA-directed DNA polymerase</keyword>
<accession>A0A4Y2Q9G1</accession>
<dbReference type="AlphaFoldDB" id="A0A4Y2Q9G1"/>
<dbReference type="CDD" id="cd01650">
    <property type="entry name" value="RT_nLTR_like"/>
    <property type="match status" value="1"/>
</dbReference>
<dbReference type="PANTHER" id="PTHR19446">
    <property type="entry name" value="REVERSE TRANSCRIPTASES"/>
    <property type="match status" value="1"/>
</dbReference>
<dbReference type="InterPro" id="IPR012337">
    <property type="entry name" value="RNaseH-like_sf"/>
</dbReference>
<dbReference type="InterPro" id="IPR000477">
    <property type="entry name" value="RT_dom"/>
</dbReference>
<gene>
    <name evidence="3" type="primary">X-elementORF2_495</name>
    <name evidence="3" type="ORF">AVEN_25072_2</name>
</gene>
<feature type="domain" description="Reverse transcriptase" evidence="1">
    <location>
        <begin position="99"/>
        <end position="363"/>
    </location>
</feature>